<feature type="transmembrane region" description="Helical" evidence="12">
    <location>
        <begin position="220"/>
        <end position="238"/>
    </location>
</feature>
<dbReference type="GO" id="GO:0016682">
    <property type="term" value="F:oxidoreductase activity, acting on diphenols and related substances as donors, oxygen as acceptor"/>
    <property type="evidence" value="ECO:0007669"/>
    <property type="project" value="TreeGrafter"/>
</dbReference>
<feature type="transmembrane region" description="Helical" evidence="12">
    <location>
        <begin position="406"/>
        <end position="426"/>
    </location>
</feature>
<feature type="transmembrane region" description="Helical" evidence="12">
    <location>
        <begin position="15"/>
        <end position="37"/>
    </location>
</feature>
<dbReference type="PANTHER" id="PTHR30365">
    <property type="entry name" value="CYTOCHROME D UBIQUINOL OXIDASE"/>
    <property type="match status" value="1"/>
</dbReference>
<feature type="transmembrane region" description="Helical" evidence="12">
    <location>
        <begin position="322"/>
        <end position="344"/>
    </location>
</feature>
<dbReference type="OrthoDB" id="9807042at2"/>
<evidence type="ECO:0000256" key="11">
    <source>
        <dbReference type="ARBA" id="ARBA00023136"/>
    </source>
</evidence>
<comment type="subcellular location">
    <subcellularLocation>
        <location evidence="1">Cell membrane</location>
        <topology evidence="1">Multi-pass membrane protein</topology>
    </subcellularLocation>
</comment>
<evidence type="ECO:0000256" key="1">
    <source>
        <dbReference type="ARBA" id="ARBA00004651"/>
    </source>
</evidence>
<keyword evidence="7 12" id="KW-0479">Metal-binding</keyword>
<evidence type="ECO:0000256" key="2">
    <source>
        <dbReference type="ARBA" id="ARBA00009819"/>
    </source>
</evidence>
<feature type="transmembrane region" description="Helical" evidence="12">
    <location>
        <begin position="99"/>
        <end position="116"/>
    </location>
</feature>
<name>A0A2U3DB20_SULT2</name>
<keyword evidence="3 12" id="KW-0813">Transport</keyword>
<keyword evidence="9 12" id="KW-1133">Transmembrane helix</keyword>
<keyword evidence="8 12" id="KW-0249">Electron transport</keyword>
<keyword evidence="10 12" id="KW-0408">Iron</keyword>
<dbReference type="GO" id="GO:0020037">
    <property type="term" value="F:heme binding"/>
    <property type="evidence" value="ECO:0007669"/>
    <property type="project" value="TreeGrafter"/>
</dbReference>
<gene>
    <name evidence="13" type="ORF">BM613_02845</name>
</gene>
<evidence type="ECO:0000313" key="14">
    <source>
        <dbReference type="Proteomes" id="UP000245380"/>
    </source>
</evidence>
<sequence length="456" mass="50124">MSEEVMARALFGITLGYHITYATLGVGTPFLIFLAEIMSFRTQNPLYRVFAKRLTRVAILLVGVGIVTGTTVAVMLSVLWPKFMEVVGQIINLPFELEVFAFMMESLFLAIYVYGGDRLSEKARIFSSLFVSIGSGLSALLVTDVNAFMNTPTGLTWANGQVENANPWAAMFNPSMPTELAHVLASAYMAVAFVFAAVAAKNLLKPHLSEFERRYHKQNLTLTVAVGGIAAVCTAFLGDAAGKMLAVYQPEKLAAAEGLFHTTRYAPLVIGGIVNTAQQKIVGGIPVPGLLSWLATFHFDGTVRGLDTFPKWTWPPLIPVHLMFDTMVGIGTFAIAVAFVYFLYRFKARTKETPRWLLWTIFITGILSMLAIEDGWIFAEEARQPWIIYGLMTVAQAVTTTPDVGLMFGGFMVLFTVLLIATVWALRHYFKNHPLREDDDTADITGTKTDSSGVIA</sequence>
<comment type="caution">
    <text evidence="13">The sequence shown here is derived from an EMBL/GenBank/DDBJ whole genome shotgun (WGS) entry which is preliminary data.</text>
</comment>
<keyword evidence="4 12" id="KW-1003">Cell membrane</keyword>
<feature type="transmembrane region" description="Helical" evidence="12">
    <location>
        <begin position="180"/>
        <end position="200"/>
    </location>
</feature>
<dbReference type="InterPro" id="IPR002585">
    <property type="entry name" value="Cyt-d_ubiquinol_oxidase_su_1"/>
</dbReference>
<keyword evidence="14" id="KW-1185">Reference proteome</keyword>
<evidence type="ECO:0000256" key="10">
    <source>
        <dbReference type="ARBA" id="ARBA00023004"/>
    </source>
</evidence>
<evidence type="ECO:0000256" key="12">
    <source>
        <dbReference type="PIRNR" id="PIRNR006446"/>
    </source>
</evidence>
<dbReference type="PIRSF" id="PIRSF006446">
    <property type="entry name" value="Cyt_quinol_oxidase_1"/>
    <property type="match status" value="1"/>
</dbReference>
<feature type="transmembrane region" description="Helical" evidence="12">
    <location>
        <begin position="123"/>
        <end position="142"/>
    </location>
</feature>
<accession>A0A2U3DB20</accession>
<evidence type="ECO:0000256" key="5">
    <source>
        <dbReference type="ARBA" id="ARBA00022617"/>
    </source>
</evidence>
<dbReference type="Proteomes" id="UP000245380">
    <property type="component" value="Unassembled WGS sequence"/>
</dbReference>
<evidence type="ECO:0008006" key="15">
    <source>
        <dbReference type="Google" id="ProtNLM"/>
    </source>
</evidence>
<feature type="transmembrane region" description="Helical" evidence="12">
    <location>
        <begin position="356"/>
        <end position="379"/>
    </location>
</feature>
<organism evidence="13 14">
    <name type="scientific">Sulfoacidibacillus thermotolerans</name>
    <name type="common">Acidibacillus sulfuroxidans</name>
    <dbReference type="NCBI Taxonomy" id="1765684"/>
    <lineage>
        <taxon>Bacteria</taxon>
        <taxon>Bacillati</taxon>
        <taxon>Bacillota</taxon>
        <taxon>Bacilli</taxon>
        <taxon>Bacillales</taxon>
        <taxon>Alicyclobacillaceae</taxon>
        <taxon>Sulfoacidibacillus</taxon>
    </lineage>
</organism>
<dbReference type="RefSeq" id="WP_109429669.1">
    <property type="nucleotide sequence ID" value="NZ_MPDK01000003.1"/>
</dbReference>
<dbReference type="PANTHER" id="PTHR30365:SF14">
    <property type="entry name" value="CYTOCHROME BD MENAQUINOL OXIDASE SUBUNIT I-RELATED"/>
    <property type="match status" value="1"/>
</dbReference>
<dbReference type="GO" id="GO:0070069">
    <property type="term" value="C:cytochrome complex"/>
    <property type="evidence" value="ECO:0007669"/>
    <property type="project" value="UniProtKB-UniRule"/>
</dbReference>
<evidence type="ECO:0000256" key="4">
    <source>
        <dbReference type="ARBA" id="ARBA00022475"/>
    </source>
</evidence>
<dbReference type="GO" id="GO:0009055">
    <property type="term" value="F:electron transfer activity"/>
    <property type="evidence" value="ECO:0007669"/>
    <property type="project" value="UniProtKB-UniRule"/>
</dbReference>
<dbReference type="EMBL" id="MPDK01000003">
    <property type="protein sequence ID" value="PWI58478.1"/>
    <property type="molecule type" value="Genomic_DNA"/>
</dbReference>
<dbReference type="GO" id="GO:0046872">
    <property type="term" value="F:metal ion binding"/>
    <property type="evidence" value="ECO:0007669"/>
    <property type="project" value="UniProtKB-UniRule"/>
</dbReference>
<comment type="similarity">
    <text evidence="2 12">Belongs to the cytochrome ubiquinol oxidase subunit 1 family.</text>
</comment>
<dbReference type="GO" id="GO:0005886">
    <property type="term" value="C:plasma membrane"/>
    <property type="evidence" value="ECO:0007669"/>
    <property type="project" value="UniProtKB-SubCell"/>
</dbReference>
<evidence type="ECO:0000256" key="7">
    <source>
        <dbReference type="ARBA" id="ARBA00022723"/>
    </source>
</evidence>
<evidence type="ECO:0000256" key="3">
    <source>
        <dbReference type="ARBA" id="ARBA00022448"/>
    </source>
</evidence>
<reference evidence="13 14" key="1">
    <citation type="submission" date="2016-11" db="EMBL/GenBank/DDBJ databases">
        <title>Comparative genomics of Acidibacillus ferroxidans species.</title>
        <authorList>
            <person name="Oliveira G."/>
            <person name="Nunes G."/>
            <person name="Oliveira R."/>
            <person name="Araujo F."/>
            <person name="Salim A."/>
            <person name="Scholte L."/>
            <person name="Morais D."/>
            <person name="Nancucheo I."/>
            <person name="Johnson D.B."/>
            <person name="Grail B."/>
            <person name="Bittencourt J."/>
            <person name="Valadares R."/>
        </authorList>
    </citation>
    <scope>NUCLEOTIDE SEQUENCE [LARGE SCALE GENOMIC DNA]</scope>
    <source>
        <strain evidence="13 14">Y002</strain>
    </source>
</reference>
<feature type="transmembrane region" description="Helical" evidence="12">
    <location>
        <begin position="57"/>
        <end position="79"/>
    </location>
</feature>
<evidence type="ECO:0000256" key="6">
    <source>
        <dbReference type="ARBA" id="ARBA00022692"/>
    </source>
</evidence>
<evidence type="ECO:0000256" key="8">
    <source>
        <dbReference type="ARBA" id="ARBA00022982"/>
    </source>
</evidence>
<evidence type="ECO:0000256" key="9">
    <source>
        <dbReference type="ARBA" id="ARBA00022989"/>
    </source>
</evidence>
<dbReference type="Pfam" id="PF01654">
    <property type="entry name" value="Cyt_bd_oxida_I"/>
    <property type="match status" value="1"/>
</dbReference>
<dbReference type="AlphaFoldDB" id="A0A2U3DB20"/>
<keyword evidence="11 12" id="KW-0472">Membrane</keyword>
<keyword evidence="6 12" id="KW-0812">Transmembrane</keyword>
<protein>
    <recommendedName>
        <fullName evidence="15">Cytochrome ubiquinol oxidase subunit I</fullName>
    </recommendedName>
</protein>
<dbReference type="GO" id="GO:0019646">
    <property type="term" value="P:aerobic electron transport chain"/>
    <property type="evidence" value="ECO:0007669"/>
    <property type="project" value="InterPro"/>
</dbReference>
<keyword evidence="5 12" id="KW-0349">Heme</keyword>
<evidence type="ECO:0000313" key="13">
    <source>
        <dbReference type="EMBL" id="PWI58478.1"/>
    </source>
</evidence>
<proteinExistence type="inferred from homology"/>